<dbReference type="EMBL" id="AMPZ03000002">
    <property type="protein sequence ID" value="KAH9592327.1"/>
    <property type="molecule type" value="Genomic_DNA"/>
</dbReference>
<feature type="domain" description="Trematode PH-like" evidence="2">
    <location>
        <begin position="25"/>
        <end position="105"/>
    </location>
</feature>
<sequence length="141" mass="16728">MKTKRSTSKIRNSEPIDDILRHVGTKQYLFLETHICTIYRVTCAPGETFSESKALSLIEKYHRKRQAHCNAGLLEDRFSLERTKTTGKIPFRPWVSYKEIMHFYYNLLVILRLVKLLLLKFCVYFLIFLSFQNLFVMNISL</sequence>
<evidence type="ECO:0000313" key="3">
    <source>
        <dbReference type="EMBL" id="KAH9592327.1"/>
    </source>
</evidence>
<dbReference type="GeneID" id="24590155"/>
<dbReference type="RefSeq" id="XP_051072357.1">
    <property type="nucleotide sequence ID" value="XM_051212205.1"/>
</dbReference>
<reference evidence="3" key="2">
    <citation type="journal article" date="2019" name="Gigascience">
        <title>High-quality Schistosoma haematobium genome achieved by single-molecule and long-range sequencing.</title>
        <authorList>
            <person name="Stroehlein A.J."/>
            <person name="Korhonen P.K."/>
            <person name="Chong T.M."/>
            <person name="Lim Y.L."/>
            <person name="Chan K.G."/>
            <person name="Webster B."/>
            <person name="Rollinson D."/>
            <person name="Brindley P.J."/>
            <person name="Gasser R.B."/>
            <person name="Young N.D."/>
        </authorList>
    </citation>
    <scope>NUCLEOTIDE SEQUENCE</scope>
</reference>
<dbReference type="AlphaFoldDB" id="A0A922S3V8"/>
<gene>
    <name evidence="3" type="ORF">MS3_00004290</name>
</gene>
<dbReference type="CTD" id="24590155"/>
<dbReference type="InterPro" id="IPR057376">
    <property type="entry name" value="PH_trem"/>
</dbReference>
<protein>
    <recommendedName>
        <fullName evidence="2">Trematode PH-like domain-containing protein</fullName>
    </recommendedName>
</protein>
<keyword evidence="1" id="KW-0812">Transmembrane</keyword>
<keyword evidence="4" id="KW-1185">Reference proteome</keyword>
<evidence type="ECO:0000256" key="1">
    <source>
        <dbReference type="SAM" id="Phobius"/>
    </source>
</evidence>
<dbReference type="Pfam" id="PF25356">
    <property type="entry name" value="PH_trem"/>
    <property type="match status" value="1"/>
</dbReference>
<dbReference type="Proteomes" id="UP000471633">
    <property type="component" value="Unassembled WGS sequence"/>
</dbReference>
<name>A0A922S3V8_SCHHA</name>
<proteinExistence type="predicted"/>
<keyword evidence="1" id="KW-0472">Membrane</keyword>
<comment type="caution">
    <text evidence="3">The sequence shown here is derived from an EMBL/GenBank/DDBJ whole genome shotgun (WGS) entry which is preliminary data.</text>
</comment>
<reference evidence="3" key="3">
    <citation type="submission" date="2021-06" db="EMBL/GenBank/DDBJ databases">
        <title>Chromosome-level genome assembly for S. haematobium.</title>
        <authorList>
            <person name="Stroehlein A.J."/>
        </authorList>
    </citation>
    <scope>NUCLEOTIDE SEQUENCE</scope>
</reference>
<feature type="transmembrane region" description="Helical" evidence="1">
    <location>
        <begin position="103"/>
        <end position="131"/>
    </location>
</feature>
<reference evidence="3" key="4">
    <citation type="journal article" date="2022" name="PLoS Pathog.">
        <title>Chromosome-level genome of Schistosoma haematobium underpins genome-wide explorations of molecular variation.</title>
        <authorList>
            <person name="Stroehlein A.J."/>
            <person name="Korhonen P.K."/>
            <person name="Lee V.V."/>
            <person name="Ralph S.A."/>
            <person name="Mentink-Kane M."/>
            <person name="You H."/>
            <person name="McManus D.P."/>
            <person name="Tchuente L.T."/>
            <person name="Stothard J.R."/>
            <person name="Kaur P."/>
            <person name="Dudchenko O."/>
            <person name="Aiden E.L."/>
            <person name="Yang B."/>
            <person name="Yang H."/>
            <person name="Emery A.M."/>
            <person name="Webster B.L."/>
            <person name="Brindley P.J."/>
            <person name="Rollinson D."/>
            <person name="Chang B.C.H."/>
            <person name="Gasser R.B."/>
            <person name="Young N.D."/>
        </authorList>
    </citation>
    <scope>NUCLEOTIDE SEQUENCE</scope>
</reference>
<organism evidence="3 4">
    <name type="scientific">Schistosoma haematobium</name>
    <name type="common">Blood fluke</name>
    <dbReference type="NCBI Taxonomy" id="6185"/>
    <lineage>
        <taxon>Eukaryota</taxon>
        <taxon>Metazoa</taxon>
        <taxon>Spiralia</taxon>
        <taxon>Lophotrochozoa</taxon>
        <taxon>Platyhelminthes</taxon>
        <taxon>Trematoda</taxon>
        <taxon>Digenea</taxon>
        <taxon>Strigeidida</taxon>
        <taxon>Schistosomatoidea</taxon>
        <taxon>Schistosomatidae</taxon>
        <taxon>Schistosoma</taxon>
    </lineage>
</organism>
<evidence type="ECO:0000259" key="2">
    <source>
        <dbReference type="Pfam" id="PF25356"/>
    </source>
</evidence>
<evidence type="ECO:0000313" key="4">
    <source>
        <dbReference type="Proteomes" id="UP000471633"/>
    </source>
</evidence>
<reference evidence="3" key="1">
    <citation type="journal article" date="2012" name="Nat. Genet.">
        <title>Whole-genome sequence of Schistosoma haematobium.</title>
        <authorList>
            <person name="Young N.D."/>
            <person name="Jex A.R."/>
            <person name="Li B."/>
            <person name="Liu S."/>
            <person name="Yang L."/>
            <person name="Xiong Z."/>
            <person name="Li Y."/>
            <person name="Cantacessi C."/>
            <person name="Hall R.S."/>
            <person name="Xu X."/>
            <person name="Chen F."/>
            <person name="Wu X."/>
            <person name="Zerlotini A."/>
            <person name="Oliveira G."/>
            <person name="Hofmann A."/>
            <person name="Zhang G."/>
            <person name="Fang X."/>
            <person name="Kang Y."/>
            <person name="Campbell B.E."/>
            <person name="Loukas A."/>
            <person name="Ranganathan S."/>
            <person name="Rollinson D."/>
            <person name="Rinaldi G."/>
            <person name="Brindley P.J."/>
            <person name="Yang H."/>
            <person name="Wang J."/>
            <person name="Wang J."/>
            <person name="Gasser R.B."/>
        </authorList>
    </citation>
    <scope>NUCLEOTIDE SEQUENCE</scope>
</reference>
<accession>A0A922S3V8</accession>
<keyword evidence="1" id="KW-1133">Transmembrane helix</keyword>